<name>A0AAD7GEA7_MYCRO</name>
<reference evidence="1" key="1">
    <citation type="submission" date="2023-03" db="EMBL/GenBank/DDBJ databases">
        <title>Massive genome expansion in bonnet fungi (Mycena s.s.) driven by repeated elements and novel gene families across ecological guilds.</title>
        <authorList>
            <consortium name="Lawrence Berkeley National Laboratory"/>
            <person name="Harder C.B."/>
            <person name="Miyauchi S."/>
            <person name="Viragh M."/>
            <person name="Kuo A."/>
            <person name="Thoen E."/>
            <person name="Andreopoulos B."/>
            <person name="Lu D."/>
            <person name="Skrede I."/>
            <person name="Drula E."/>
            <person name="Henrissat B."/>
            <person name="Morin E."/>
            <person name="Kohler A."/>
            <person name="Barry K."/>
            <person name="LaButti K."/>
            <person name="Morin E."/>
            <person name="Salamov A."/>
            <person name="Lipzen A."/>
            <person name="Mereny Z."/>
            <person name="Hegedus B."/>
            <person name="Baldrian P."/>
            <person name="Stursova M."/>
            <person name="Weitz H."/>
            <person name="Taylor A."/>
            <person name="Grigoriev I.V."/>
            <person name="Nagy L.G."/>
            <person name="Martin F."/>
            <person name="Kauserud H."/>
        </authorList>
    </citation>
    <scope>NUCLEOTIDE SEQUENCE</scope>
    <source>
        <strain evidence="1">CBHHK067</strain>
    </source>
</reference>
<dbReference type="Proteomes" id="UP001221757">
    <property type="component" value="Unassembled WGS sequence"/>
</dbReference>
<protein>
    <submittedName>
        <fullName evidence="1">Uncharacterized protein</fullName>
    </submittedName>
</protein>
<comment type="caution">
    <text evidence="1">The sequence shown here is derived from an EMBL/GenBank/DDBJ whole genome shotgun (WGS) entry which is preliminary data.</text>
</comment>
<evidence type="ECO:0000313" key="2">
    <source>
        <dbReference type="Proteomes" id="UP001221757"/>
    </source>
</evidence>
<dbReference type="AlphaFoldDB" id="A0AAD7GEA7"/>
<sequence>MSIADTPPPPPVFDWGPRITFPLPPSRHPLPLTPVPWGDLQFTPSGAYNLRRRLSASTDEVGRFNRSRYKFMESDLAHLEAGASIDGAHMISPDKFFQEFHDLYKALPTGAPGQAARKLWDNRIRQLVFDLCTKWDHDGHARCGYDSTWGAGRSGTPQGARIPTAESWRRRGLKIWSLSQVGQVSSVSLPTHLIPLPTSVNAAQTVLQLENQLSASRALTPLRLRLARLHMSAAKGHLGFYSDAIRLLLRFVSPFNWGGELACLQGFPEEMGDGLLEAMDEDRRAGQ</sequence>
<keyword evidence="2" id="KW-1185">Reference proteome</keyword>
<evidence type="ECO:0000313" key="1">
    <source>
        <dbReference type="EMBL" id="KAJ7690881.1"/>
    </source>
</evidence>
<accession>A0AAD7GEA7</accession>
<proteinExistence type="predicted"/>
<gene>
    <name evidence="1" type="ORF">B0H17DRAFT_1134148</name>
</gene>
<dbReference type="EMBL" id="JARKIE010000062">
    <property type="protein sequence ID" value="KAJ7690881.1"/>
    <property type="molecule type" value="Genomic_DNA"/>
</dbReference>
<organism evidence="1 2">
    <name type="scientific">Mycena rosella</name>
    <name type="common">Pink bonnet</name>
    <name type="synonym">Agaricus rosellus</name>
    <dbReference type="NCBI Taxonomy" id="1033263"/>
    <lineage>
        <taxon>Eukaryota</taxon>
        <taxon>Fungi</taxon>
        <taxon>Dikarya</taxon>
        <taxon>Basidiomycota</taxon>
        <taxon>Agaricomycotina</taxon>
        <taxon>Agaricomycetes</taxon>
        <taxon>Agaricomycetidae</taxon>
        <taxon>Agaricales</taxon>
        <taxon>Marasmiineae</taxon>
        <taxon>Mycenaceae</taxon>
        <taxon>Mycena</taxon>
    </lineage>
</organism>